<keyword evidence="1" id="KW-0812">Transmembrane</keyword>
<keyword evidence="1" id="KW-1133">Transmembrane helix</keyword>
<evidence type="ECO:0000256" key="1">
    <source>
        <dbReference type="SAM" id="Phobius"/>
    </source>
</evidence>
<sequence>MSGSFVYELASVHALVQQANPDSDQGIYAVPCYLVLGEPGSGRSTVIRSMNLTWPPGGAPLQVGVPGARCSYWLAKEALFIEPEASVLGPRREPAELAQLCDELRRSRKREPIDGILLVLSIADFAELDEQGVEAYANRMRAYLIEVGRALRADVPAYVVLSRYDTLWGFAEVFQWTHERGREEPWGFTLPLEAGPGAAVPRILQELEGLNARLESTCLARVSSEDPPDARMRAFQHLAEVRALMARLRQLFGALAMENAFERAPWLRAVAIGSALPGMGDRLRAGVTRFINMGLAQPPSVAVAQRPGGLPIHATMRVVVLPERDIVPLRPRWRDDRFTLIGFVGGLLLLLAAGLTELILRLVG</sequence>
<evidence type="ECO:0000313" key="4">
    <source>
        <dbReference type="Proteomes" id="UP000075502"/>
    </source>
</evidence>
<evidence type="ECO:0000259" key="2">
    <source>
        <dbReference type="Pfam" id="PF14331"/>
    </source>
</evidence>
<dbReference type="AlphaFoldDB" id="A0A150TYB3"/>
<keyword evidence="1" id="KW-0472">Membrane</keyword>
<feature type="transmembrane region" description="Helical" evidence="1">
    <location>
        <begin position="338"/>
        <end position="360"/>
    </location>
</feature>
<name>A0A150TYB3_SORCE</name>
<accession>A0A150TYB3</accession>
<reference evidence="3 4" key="1">
    <citation type="submission" date="2014-02" db="EMBL/GenBank/DDBJ databases">
        <title>The small core and large imbalanced accessory genome model reveals a collaborative survival strategy of Sorangium cellulosum strains in nature.</title>
        <authorList>
            <person name="Han K."/>
            <person name="Peng R."/>
            <person name="Blom J."/>
            <person name="Li Y.-Z."/>
        </authorList>
    </citation>
    <scope>NUCLEOTIDE SEQUENCE [LARGE SCALE GENOMIC DNA]</scope>
    <source>
        <strain evidence="3 4">So0007-03</strain>
    </source>
</reference>
<proteinExistence type="predicted"/>
<organism evidence="3 4">
    <name type="scientific">Sorangium cellulosum</name>
    <name type="common">Polyangium cellulosum</name>
    <dbReference type="NCBI Taxonomy" id="56"/>
    <lineage>
        <taxon>Bacteria</taxon>
        <taxon>Pseudomonadati</taxon>
        <taxon>Myxococcota</taxon>
        <taxon>Polyangia</taxon>
        <taxon>Polyangiales</taxon>
        <taxon>Polyangiaceae</taxon>
        <taxon>Sorangium</taxon>
    </lineage>
</organism>
<dbReference type="PANTHER" id="PTHR36153">
    <property type="entry name" value="INNER MEMBRANE PROTEIN-RELATED"/>
    <property type="match status" value="1"/>
</dbReference>
<dbReference type="InterPro" id="IPR053156">
    <property type="entry name" value="T6SS_TssM-like"/>
</dbReference>
<protein>
    <recommendedName>
        <fullName evidence="2">Type VI secretion system component TssM1 N-terminal domain-containing protein</fullName>
    </recommendedName>
</protein>
<dbReference type="Pfam" id="PF14331">
    <property type="entry name" value="IcmF-related_N"/>
    <property type="match status" value="1"/>
</dbReference>
<dbReference type="InterPro" id="IPR025743">
    <property type="entry name" value="TssM1_N"/>
</dbReference>
<evidence type="ECO:0000313" key="3">
    <source>
        <dbReference type="EMBL" id="KYG09705.1"/>
    </source>
</evidence>
<comment type="caution">
    <text evidence="3">The sequence shown here is derived from an EMBL/GenBank/DDBJ whole genome shotgun (WGS) entry which is preliminary data.</text>
</comment>
<dbReference type="Proteomes" id="UP000075502">
    <property type="component" value="Unassembled WGS sequence"/>
</dbReference>
<dbReference type="EMBL" id="JEME01000586">
    <property type="protein sequence ID" value="KYG09705.1"/>
    <property type="molecule type" value="Genomic_DNA"/>
</dbReference>
<feature type="domain" description="Type VI secretion system component TssM1 N-terminal" evidence="2">
    <location>
        <begin position="92"/>
        <end position="340"/>
    </location>
</feature>
<gene>
    <name evidence="3" type="ORF">BE21_16385</name>
</gene>
<dbReference type="PANTHER" id="PTHR36153:SF1">
    <property type="entry name" value="TYPE VI SECRETION SYSTEM COMPONENT TSSM1"/>
    <property type="match status" value="1"/>
</dbReference>